<dbReference type="KEGG" id="gax:Pan161_35560"/>
<reference evidence="2 3" key="1">
    <citation type="submission" date="2019-02" db="EMBL/GenBank/DDBJ databases">
        <title>Deep-cultivation of Planctomycetes and their phenomic and genomic characterization uncovers novel biology.</title>
        <authorList>
            <person name="Wiegand S."/>
            <person name="Jogler M."/>
            <person name="Boedeker C."/>
            <person name="Pinto D."/>
            <person name="Vollmers J."/>
            <person name="Rivas-Marin E."/>
            <person name="Kohn T."/>
            <person name="Peeters S.H."/>
            <person name="Heuer A."/>
            <person name="Rast P."/>
            <person name="Oberbeckmann S."/>
            <person name="Bunk B."/>
            <person name="Jeske O."/>
            <person name="Meyerdierks A."/>
            <person name="Storesund J.E."/>
            <person name="Kallscheuer N."/>
            <person name="Luecker S."/>
            <person name="Lage O.M."/>
            <person name="Pohl T."/>
            <person name="Merkel B.J."/>
            <person name="Hornburger P."/>
            <person name="Mueller R.-W."/>
            <person name="Bruemmer F."/>
            <person name="Labrenz M."/>
            <person name="Spormann A.M."/>
            <person name="Op den Camp H."/>
            <person name="Overmann J."/>
            <person name="Amann R."/>
            <person name="Jetten M.S.M."/>
            <person name="Mascher T."/>
            <person name="Medema M.H."/>
            <person name="Devos D.P."/>
            <person name="Kaster A.-K."/>
            <person name="Ovreas L."/>
            <person name="Rohde M."/>
            <person name="Galperin M.Y."/>
            <person name="Jogler C."/>
        </authorList>
    </citation>
    <scope>NUCLEOTIDE SEQUENCE [LARGE SCALE GENOMIC DNA]</scope>
    <source>
        <strain evidence="2 3">Pan161</strain>
    </source>
</reference>
<name>A0A517VFU6_9PLAN</name>
<dbReference type="SUPFAM" id="SSF48371">
    <property type="entry name" value="ARM repeat"/>
    <property type="match status" value="2"/>
</dbReference>
<proteinExistence type="predicted"/>
<dbReference type="EMBL" id="CP036343">
    <property type="protein sequence ID" value="QDT91892.1"/>
    <property type="molecule type" value="Genomic_DNA"/>
</dbReference>
<gene>
    <name evidence="2" type="ORF">Pan161_35560</name>
</gene>
<evidence type="ECO:0000313" key="3">
    <source>
        <dbReference type="Proteomes" id="UP000316855"/>
    </source>
</evidence>
<evidence type="ECO:0000256" key="1">
    <source>
        <dbReference type="SAM" id="MobiDB-lite"/>
    </source>
</evidence>
<dbReference type="PANTHER" id="PTHR12697">
    <property type="entry name" value="PBS LYASE HEAT-LIKE PROTEIN"/>
    <property type="match status" value="1"/>
</dbReference>
<accession>A0A517VFU6</accession>
<organism evidence="2 3">
    <name type="scientific">Gimesia algae</name>
    <dbReference type="NCBI Taxonomy" id="2527971"/>
    <lineage>
        <taxon>Bacteria</taxon>
        <taxon>Pseudomonadati</taxon>
        <taxon>Planctomycetota</taxon>
        <taxon>Planctomycetia</taxon>
        <taxon>Planctomycetales</taxon>
        <taxon>Planctomycetaceae</taxon>
        <taxon>Gimesia</taxon>
    </lineage>
</organism>
<dbReference type="AlphaFoldDB" id="A0A517VFU6"/>
<evidence type="ECO:0000313" key="2">
    <source>
        <dbReference type="EMBL" id="QDT91892.1"/>
    </source>
</evidence>
<feature type="compositionally biased region" description="Polar residues" evidence="1">
    <location>
        <begin position="253"/>
        <end position="285"/>
    </location>
</feature>
<dbReference type="PANTHER" id="PTHR12697:SF5">
    <property type="entry name" value="DEOXYHYPUSINE HYDROXYLASE"/>
    <property type="match status" value="1"/>
</dbReference>
<dbReference type="Proteomes" id="UP000316855">
    <property type="component" value="Chromosome"/>
</dbReference>
<dbReference type="OrthoDB" id="207269at2"/>
<dbReference type="InterPro" id="IPR004155">
    <property type="entry name" value="PBS_lyase_HEAT"/>
</dbReference>
<keyword evidence="3" id="KW-1185">Reference proteome</keyword>
<protein>
    <submittedName>
        <fullName evidence="2">HEAT repeat protein</fullName>
    </submittedName>
</protein>
<sequence>MTESPKDFKHKGFSNSVGNWSSRVETEKPGNISNMRNSDFATPFHSDRMLERITFNPSVSQSIILGPNGSGDATVKLDTVYKSRMLFYHNRFFDKIRPQLSASLPPCHFNSIPLSHMNSATPCGNLISQSNSDFKRVSWKPFWVGTLLCCASLCGCQKSMLQNVRETPIAVSLKEKVTRKVPEELAGLQVYLSRDLWVRNHHWSPELERKTFQEDKAAYHLAPIEMQRWGFGSVDQKTLLSEVSTRKPLGAIQRTTSEPESNTEQSASDQTAISNSTDPTELQKSESWSFNALQDFFFDQKNQSSQQAKKQRSDQLAALQELSTWDNLAGWNAALLWATLSPATATETLPVLEKVALDPLQYSQSNAENDPGTSDQNSISEAMQHAALNAISLVLAQADAIPLKTRNRLTQRLQRPDLSLSLRSELYLSLARFMSPASIPSLEQSLENTENSPSPPKPLRRAAMQACILHGLWSHSDRKHLDDPDLIHTFNPKEWPANIMQVRWDSDANMRWNFGYWAALIRHPDAETILTSQLRDADLVVQTKAIEHLGMLKTDTALQILKEYAQRPEESIRVAAVKGLSSWGPMHLIPLKNDTSSAVRLEVASGMGKTPSAESALHLRTLINDRSSQVQHTVIHAISDWPDELAIPLLLDGIQEGVYKTRRQSILQLVDRTGLGGSISIEAPQTERVVAVNELVQSGQLPGSFWGQLMQVGLKTGQEVNQGRAAELQSYFQNLINQPRESSEYQQAYQELANISPAEVKVLEKLIRETSIEIPSEIYIDLLAGLTPEYAALNQLTSPHITDRREAAQQLFVSSQNISLNPVVVSRLRKLMTHEQDRLVWRIVMSSVEKDNYDEAAQLALLAINHNWPDIRILGCEYFGSHGLPQYANWLLPLLDDKNHTVQLAAIRAIGQCHNPIAISGTQKPGQSQNSAPSLRSLLTHSNRRVRFETVVALSRLGDSAGMQELLRLSNDTQIAMRKEAVREMGHSGQTRFVEPLIQMAWTERNNSTLKEILNSLDQLVPDSEQPANLTPQQDQSDQAKSWMNWWQTQHSGQGSRLFTGR</sequence>
<dbReference type="InterPro" id="IPR011989">
    <property type="entry name" value="ARM-like"/>
</dbReference>
<feature type="region of interest" description="Disordered" evidence="1">
    <location>
        <begin position="19"/>
        <end position="38"/>
    </location>
</feature>
<dbReference type="Gene3D" id="1.25.10.10">
    <property type="entry name" value="Leucine-rich Repeat Variant"/>
    <property type="match status" value="2"/>
</dbReference>
<feature type="region of interest" description="Disordered" evidence="1">
    <location>
        <begin position="249"/>
        <end position="285"/>
    </location>
</feature>
<dbReference type="InterPro" id="IPR016024">
    <property type="entry name" value="ARM-type_fold"/>
</dbReference>
<dbReference type="SMART" id="SM00567">
    <property type="entry name" value="EZ_HEAT"/>
    <property type="match status" value="7"/>
</dbReference>
<dbReference type="GO" id="GO:0016491">
    <property type="term" value="F:oxidoreductase activity"/>
    <property type="evidence" value="ECO:0007669"/>
    <property type="project" value="TreeGrafter"/>
</dbReference>
<dbReference type="Pfam" id="PF13646">
    <property type="entry name" value="HEAT_2"/>
    <property type="match status" value="2"/>
</dbReference>